<accession>A0AAV4I9W3</accession>
<dbReference type="AlphaFoldDB" id="A0AAV4I9W3"/>
<evidence type="ECO:0000313" key="1">
    <source>
        <dbReference type="EMBL" id="GFS05906.1"/>
    </source>
</evidence>
<evidence type="ECO:0000313" key="2">
    <source>
        <dbReference type="Proteomes" id="UP000762676"/>
    </source>
</evidence>
<dbReference type="EMBL" id="BMAT01002388">
    <property type="protein sequence ID" value="GFS05906.1"/>
    <property type="molecule type" value="Genomic_DNA"/>
</dbReference>
<reference evidence="1 2" key="1">
    <citation type="journal article" date="2021" name="Elife">
        <title>Chloroplast acquisition without the gene transfer in kleptoplastic sea slugs, Plakobranchus ocellatus.</title>
        <authorList>
            <person name="Maeda T."/>
            <person name="Takahashi S."/>
            <person name="Yoshida T."/>
            <person name="Shimamura S."/>
            <person name="Takaki Y."/>
            <person name="Nagai Y."/>
            <person name="Toyoda A."/>
            <person name="Suzuki Y."/>
            <person name="Arimoto A."/>
            <person name="Ishii H."/>
            <person name="Satoh N."/>
            <person name="Nishiyama T."/>
            <person name="Hasebe M."/>
            <person name="Maruyama T."/>
            <person name="Minagawa J."/>
            <person name="Obokata J."/>
            <person name="Shigenobu S."/>
        </authorList>
    </citation>
    <scope>NUCLEOTIDE SEQUENCE [LARGE SCALE GENOMIC DNA]</scope>
</reference>
<gene>
    <name evidence="1" type="ORF">ElyMa_001211100</name>
</gene>
<sequence>MKFHTVVTSEVCKFQQTERDRRKALNCRNCHPGVVSLSGSSAFISVIASRWAVVNVENSSLVAGQWSRGECRKFIASRWAVVSGFESISKALNIMVAYAYHHPVEEQRGRVVGASDLGSGDREFDSRPRHIAIALGKQFALFAQSIYL</sequence>
<proteinExistence type="predicted"/>
<comment type="caution">
    <text evidence="1">The sequence shown here is derived from an EMBL/GenBank/DDBJ whole genome shotgun (WGS) entry which is preliminary data.</text>
</comment>
<dbReference type="Proteomes" id="UP000762676">
    <property type="component" value="Unassembled WGS sequence"/>
</dbReference>
<keyword evidence="2" id="KW-1185">Reference proteome</keyword>
<name>A0AAV4I9W3_9GAST</name>
<organism evidence="1 2">
    <name type="scientific">Elysia marginata</name>
    <dbReference type="NCBI Taxonomy" id="1093978"/>
    <lineage>
        <taxon>Eukaryota</taxon>
        <taxon>Metazoa</taxon>
        <taxon>Spiralia</taxon>
        <taxon>Lophotrochozoa</taxon>
        <taxon>Mollusca</taxon>
        <taxon>Gastropoda</taxon>
        <taxon>Heterobranchia</taxon>
        <taxon>Euthyneura</taxon>
        <taxon>Panpulmonata</taxon>
        <taxon>Sacoglossa</taxon>
        <taxon>Placobranchoidea</taxon>
        <taxon>Plakobranchidae</taxon>
        <taxon>Elysia</taxon>
    </lineage>
</organism>
<protein>
    <submittedName>
        <fullName evidence="1">Uncharacterized protein</fullName>
    </submittedName>
</protein>